<evidence type="ECO:0000256" key="1">
    <source>
        <dbReference type="ARBA" id="ARBA00022741"/>
    </source>
</evidence>
<name>A0ABQ1GSE3_9GAMM</name>
<gene>
    <name evidence="3" type="primary">bcsF</name>
    <name evidence="3" type="ORF">GCM10011328_25310</name>
</gene>
<comment type="caution">
    <text evidence="3">The sequence shown here is derived from an EMBL/GenBank/DDBJ whole genome shotgun (WGS) entry which is preliminary data.</text>
</comment>
<dbReference type="Pfam" id="PF06564">
    <property type="entry name" value="CBP_BcsQ"/>
    <property type="match status" value="1"/>
</dbReference>
<dbReference type="Gene3D" id="3.40.50.300">
    <property type="entry name" value="P-loop containing nucleotide triphosphate hydrolases"/>
    <property type="match status" value="1"/>
</dbReference>
<keyword evidence="4" id="KW-1185">Reference proteome</keyword>
<dbReference type="InterPro" id="IPR050625">
    <property type="entry name" value="ParA/MinD_ATPase"/>
</dbReference>
<dbReference type="EMBL" id="BMFZ01000006">
    <property type="protein sequence ID" value="GGA48973.1"/>
    <property type="molecule type" value="Genomic_DNA"/>
</dbReference>
<accession>A0ABQ1GSE3</accession>
<reference evidence="4" key="1">
    <citation type="journal article" date="2019" name="Int. J. Syst. Evol. Microbiol.">
        <title>The Global Catalogue of Microorganisms (GCM) 10K type strain sequencing project: providing services to taxonomists for standard genome sequencing and annotation.</title>
        <authorList>
            <consortium name="The Broad Institute Genomics Platform"/>
            <consortium name="The Broad Institute Genome Sequencing Center for Infectious Disease"/>
            <person name="Wu L."/>
            <person name="Ma J."/>
        </authorList>
    </citation>
    <scope>NUCLEOTIDE SEQUENCE [LARGE SCALE GENOMIC DNA]</scope>
    <source>
        <strain evidence="4">CGMCC 1.12806</strain>
    </source>
</reference>
<keyword evidence="3" id="KW-0132">Cell division</keyword>
<dbReference type="Proteomes" id="UP000627464">
    <property type="component" value="Unassembled WGS sequence"/>
</dbReference>
<dbReference type="InterPro" id="IPR027417">
    <property type="entry name" value="P-loop_NTPase"/>
</dbReference>
<evidence type="ECO:0000256" key="2">
    <source>
        <dbReference type="ARBA" id="ARBA00022840"/>
    </source>
</evidence>
<protein>
    <submittedName>
        <fullName evidence="3">Cell division protein</fullName>
    </submittedName>
</protein>
<dbReference type="InterPro" id="IPR017746">
    <property type="entry name" value="Cellulose_synthase_operon_BcsQ"/>
</dbReference>
<sequence>MSVIALQGIRGGTGTTSVTAALAWALSQLGEKVLAIDFSAANLLRLHFAMPYDAARGWATSERAGLGWQHGAMSYDSRLDFLPFGQLSMGDEGQVNCDWPSNLTKICNTAIYDWILLDVPTGDPLRAAQAFSIADHTLMLLQADAQSHVRLHQQPLPANSHYLVNQFMPGSQLQQDTLLLWQQSLPRLLPFILHRDEAMAESLAGKQPVGQLHPQSKSAQDVTALANWCLINLRDASQ</sequence>
<proteinExistence type="predicted"/>
<dbReference type="PANTHER" id="PTHR43384">
    <property type="entry name" value="SEPTUM SITE-DETERMINING PROTEIN MIND HOMOLOG, CHLOROPLASTIC-RELATED"/>
    <property type="match status" value="1"/>
</dbReference>
<keyword evidence="3" id="KW-0131">Cell cycle</keyword>
<dbReference type="PANTHER" id="PTHR43384:SF4">
    <property type="entry name" value="CELLULOSE BIOSYNTHESIS PROTEIN BCSQ-RELATED"/>
    <property type="match status" value="1"/>
</dbReference>
<keyword evidence="1" id="KW-0547">Nucleotide-binding</keyword>
<evidence type="ECO:0000313" key="4">
    <source>
        <dbReference type="Proteomes" id="UP000627464"/>
    </source>
</evidence>
<keyword evidence="2" id="KW-0067">ATP-binding</keyword>
<evidence type="ECO:0000313" key="3">
    <source>
        <dbReference type="EMBL" id="GGA48973.1"/>
    </source>
</evidence>
<organism evidence="3 4">
    <name type="scientific">Hafnia psychrotolerans</name>
    <dbReference type="NCBI Taxonomy" id="1477018"/>
    <lineage>
        <taxon>Bacteria</taxon>
        <taxon>Pseudomonadati</taxon>
        <taxon>Pseudomonadota</taxon>
        <taxon>Gammaproteobacteria</taxon>
        <taxon>Enterobacterales</taxon>
        <taxon>Hafniaceae</taxon>
        <taxon>Hafnia</taxon>
    </lineage>
</organism>
<dbReference type="NCBIfam" id="TIGR03371">
    <property type="entry name" value="cellulose_yhjQ"/>
    <property type="match status" value="1"/>
</dbReference>
<dbReference type="GO" id="GO:0051301">
    <property type="term" value="P:cell division"/>
    <property type="evidence" value="ECO:0007669"/>
    <property type="project" value="UniProtKB-KW"/>
</dbReference>
<dbReference type="RefSeq" id="WP_188473897.1">
    <property type="nucleotide sequence ID" value="NZ_BMFZ01000006.1"/>
</dbReference>
<dbReference type="SUPFAM" id="SSF52540">
    <property type="entry name" value="P-loop containing nucleoside triphosphate hydrolases"/>
    <property type="match status" value="1"/>
</dbReference>